<reference evidence="10 11" key="1">
    <citation type="submission" date="2015-05" db="EMBL/GenBank/DDBJ databases">
        <title>Genome sequencing and analysis of members of genus Stenotrophomonas.</title>
        <authorList>
            <person name="Patil P.P."/>
            <person name="Midha S."/>
            <person name="Patil P.B."/>
        </authorList>
    </citation>
    <scope>NUCLEOTIDE SEQUENCE [LARGE SCALE GENOMIC DNA]</scope>
    <source>
        <strain evidence="10 11">DSM 18929</strain>
    </source>
</reference>
<dbReference type="FunFam" id="1.10.3730.20:FF:000001">
    <property type="entry name" value="Quaternary ammonium compound resistance transporter SugE"/>
    <property type="match status" value="1"/>
</dbReference>
<dbReference type="AlphaFoldDB" id="A0A0R0C8Z5"/>
<keyword evidence="4 8" id="KW-0812">Transmembrane</keyword>
<keyword evidence="6 9" id="KW-0472">Membrane</keyword>
<dbReference type="Pfam" id="PF00893">
    <property type="entry name" value="Multi_Drug_Res"/>
    <property type="match status" value="1"/>
</dbReference>
<feature type="transmembrane region" description="Helical" evidence="9">
    <location>
        <begin position="85"/>
        <end position="104"/>
    </location>
</feature>
<keyword evidence="3" id="KW-1003">Cell membrane</keyword>
<dbReference type="SUPFAM" id="SSF103481">
    <property type="entry name" value="Multidrug resistance efflux transporter EmrE"/>
    <property type="match status" value="1"/>
</dbReference>
<evidence type="ECO:0000256" key="4">
    <source>
        <dbReference type="ARBA" id="ARBA00022692"/>
    </source>
</evidence>
<accession>A0A0R0C8Z5</accession>
<evidence type="ECO:0000256" key="1">
    <source>
        <dbReference type="ARBA" id="ARBA00004651"/>
    </source>
</evidence>
<dbReference type="PANTHER" id="PTHR30561:SF1">
    <property type="entry name" value="MULTIDRUG TRANSPORTER EMRE"/>
    <property type="match status" value="1"/>
</dbReference>
<dbReference type="GO" id="GO:0015220">
    <property type="term" value="F:choline transmembrane transporter activity"/>
    <property type="evidence" value="ECO:0007669"/>
    <property type="project" value="TreeGrafter"/>
</dbReference>
<evidence type="ECO:0000313" key="10">
    <source>
        <dbReference type="EMBL" id="KRG65510.1"/>
    </source>
</evidence>
<comment type="subcellular location">
    <subcellularLocation>
        <location evidence="1 8">Cell membrane</location>
        <topology evidence="1 8">Multi-pass membrane protein</topology>
    </subcellularLocation>
</comment>
<feature type="transmembrane region" description="Helical" evidence="9">
    <location>
        <begin position="33"/>
        <end position="51"/>
    </location>
</feature>
<comment type="caution">
    <text evidence="10">The sequence shown here is derived from an EMBL/GenBank/DDBJ whole genome shotgun (WGS) entry which is preliminary data.</text>
</comment>
<gene>
    <name evidence="10" type="ORF">ABB26_02850</name>
</gene>
<dbReference type="EMBL" id="LDJI01000006">
    <property type="protein sequence ID" value="KRG65510.1"/>
    <property type="molecule type" value="Genomic_DNA"/>
</dbReference>
<evidence type="ECO:0000256" key="9">
    <source>
        <dbReference type="SAM" id="Phobius"/>
    </source>
</evidence>
<dbReference type="GO" id="GO:1990961">
    <property type="term" value="P:xenobiotic detoxification by transmembrane export across the plasma membrane"/>
    <property type="evidence" value="ECO:0007669"/>
    <property type="project" value="UniProtKB-ARBA"/>
</dbReference>
<evidence type="ECO:0000256" key="3">
    <source>
        <dbReference type="ARBA" id="ARBA00022475"/>
    </source>
</evidence>
<keyword evidence="2" id="KW-0813">Transport</keyword>
<dbReference type="GO" id="GO:0005886">
    <property type="term" value="C:plasma membrane"/>
    <property type="evidence" value="ECO:0007669"/>
    <property type="project" value="UniProtKB-SubCell"/>
</dbReference>
<evidence type="ECO:0000313" key="11">
    <source>
        <dbReference type="Proteomes" id="UP000050864"/>
    </source>
</evidence>
<evidence type="ECO:0000256" key="5">
    <source>
        <dbReference type="ARBA" id="ARBA00022989"/>
    </source>
</evidence>
<dbReference type="PANTHER" id="PTHR30561">
    <property type="entry name" value="SMR FAMILY PROTON-DEPENDENT DRUG EFFLUX TRANSPORTER SUGE"/>
    <property type="match status" value="1"/>
</dbReference>
<dbReference type="GO" id="GO:0031460">
    <property type="term" value="P:glycine betaine transport"/>
    <property type="evidence" value="ECO:0007669"/>
    <property type="project" value="TreeGrafter"/>
</dbReference>
<evidence type="ECO:0000256" key="6">
    <source>
        <dbReference type="ARBA" id="ARBA00023136"/>
    </source>
</evidence>
<feature type="transmembrane region" description="Helical" evidence="9">
    <location>
        <begin position="58"/>
        <end position="79"/>
    </location>
</feature>
<keyword evidence="11" id="KW-1185">Reference proteome</keyword>
<dbReference type="OrthoDB" id="9808638at2"/>
<dbReference type="GO" id="GO:0015297">
    <property type="term" value="F:antiporter activity"/>
    <property type="evidence" value="ECO:0007669"/>
    <property type="project" value="TreeGrafter"/>
</dbReference>
<dbReference type="RefSeq" id="WP_057632069.1">
    <property type="nucleotide sequence ID" value="NZ_LDJI01000006.1"/>
</dbReference>
<evidence type="ECO:0000256" key="7">
    <source>
        <dbReference type="ARBA" id="ARBA00038032"/>
    </source>
</evidence>
<evidence type="ECO:0000256" key="2">
    <source>
        <dbReference type="ARBA" id="ARBA00022448"/>
    </source>
</evidence>
<protein>
    <submittedName>
        <fullName evidence="10">Multidrug transporter</fullName>
    </submittedName>
</protein>
<dbReference type="InterPro" id="IPR045324">
    <property type="entry name" value="Small_multidrug_res"/>
</dbReference>
<dbReference type="Proteomes" id="UP000050864">
    <property type="component" value="Unassembled WGS sequence"/>
</dbReference>
<sequence length="110" mass="11598">MNAYALLACAIALEVLATSLLKASDGMTRLWPTLGAMLGYGVCFWLLSIVMKTVPTGIAYAIWSGVGIVLISLIGLFVFKQKLDLPALIGIGLICAGVVVINVFSRSTAH</sequence>
<keyword evidence="5 9" id="KW-1133">Transmembrane helix</keyword>
<dbReference type="InterPro" id="IPR037185">
    <property type="entry name" value="EmrE-like"/>
</dbReference>
<dbReference type="Gene3D" id="1.10.3730.20">
    <property type="match status" value="1"/>
</dbReference>
<name>A0A0R0C8Z5_9GAMM</name>
<dbReference type="PATRIC" id="fig|405444.3.peg.3234"/>
<dbReference type="GO" id="GO:0015199">
    <property type="term" value="F:amino-acid betaine transmembrane transporter activity"/>
    <property type="evidence" value="ECO:0007669"/>
    <property type="project" value="TreeGrafter"/>
</dbReference>
<comment type="similarity">
    <text evidence="7 8">Belongs to the drug/metabolite transporter (DMT) superfamily. Small multidrug resistance (SMR) (TC 2.A.7.1) family.</text>
</comment>
<dbReference type="InterPro" id="IPR000390">
    <property type="entry name" value="Small_drug/metabolite_transptr"/>
</dbReference>
<proteinExistence type="inferred from homology"/>
<organism evidence="10 11">
    <name type="scientific">Stenotrophomonas humi</name>
    <dbReference type="NCBI Taxonomy" id="405444"/>
    <lineage>
        <taxon>Bacteria</taxon>
        <taxon>Pseudomonadati</taxon>
        <taxon>Pseudomonadota</taxon>
        <taxon>Gammaproteobacteria</taxon>
        <taxon>Lysobacterales</taxon>
        <taxon>Lysobacteraceae</taxon>
        <taxon>Stenotrophomonas</taxon>
    </lineage>
</organism>
<evidence type="ECO:0000256" key="8">
    <source>
        <dbReference type="RuleBase" id="RU003942"/>
    </source>
</evidence>